<name>A0A2T4I030_9SPHN</name>
<sequence length="101" mass="10479">MLRSILLPMIALAAALPAQAQVQPMYRAGLAKPLTATLVVKDLRWSCIGDSCSAIRNGTSPDVNVCSAVARKLGPVTSFSAGPRTFDQAAIDKCNLAAGHG</sequence>
<feature type="signal peptide" evidence="1">
    <location>
        <begin position="1"/>
        <end position="20"/>
    </location>
</feature>
<dbReference type="Pfam" id="PF26624">
    <property type="entry name" value="DUF8200"/>
    <property type="match status" value="1"/>
</dbReference>
<evidence type="ECO:0000313" key="3">
    <source>
        <dbReference type="Proteomes" id="UP000241206"/>
    </source>
</evidence>
<evidence type="ECO:0000256" key="1">
    <source>
        <dbReference type="SAM" id="SignalP"/>
    </source>
</evidence>
<dbReference type="RefSeq" id="WP_107394821.1">
    <property type="nucleotide sequence ID" value="NZ_PHHF01000042.1"/>
</dbReference>
<dbReference type="EMBL" id="PHHF01000042">
    <property type="protein sequence ID" value="PTD22100.1"/>
    <property type="molecule type" value="Genomic_DNA"/>
</dbReference>
<evidence type="ECO:0000313" key="2">
    <source>
        <dbReference type="EMBL" id="PTD22100.1"/>
    </source>
</evidence>
<feature type="chain" id="PRO_5015591817" evidence="1">
    <location>
        <begin position="21"/>
        <end position="101"/>
    </location>
</feature>
<dbReference type="NCBIfam" id="NF047636">
    <property type="entry name" value="CC_3452_fam"/>
    <property type="match status" value="1"/>
</dbReference>
<keyword evidence="1" id="KW-0732">Signal</keyword>
<dbReference type="AlphaFoldDB" id="A0A2T4I030"/>
<reference evidence="2 3" key="1">
    <citation type="submission" date="2017-11" db="EMBL/GenBank/DDBJ databases">
        <title>Sphingomonas oleivorans sp. nov., isolated from oil-contaminated soil.</title>
        <authorList>
            <person name="Wang L."/>
            <person name="Chen L."/>
        </authorList>
    </citation>
    <scope>NUCLEOTIDE SEQUENCE [LARGE SCALE GENOMIC DNA]</scope>
    <source>
        <strain evidence="2 3">K101</strain>
    </source>
</reference>
<dbReference type="InterPro" id="IPR058067">
    <property type="entry name" value="CC_3452-like"/>
</dbReference>
<accession>A0A2T4I030</accession>
<dbReference type="InterPro" id="IPR058513">
    <property type="entry name" value="DUF8200"/>
</dbReference>
<dbReference type="Proteomes" id="UP000241206">
    <property type="component" value="Unassembled WGS sequence"/>
</dbReference>
<keyword evidence="3" id="KW-1185">Reference proteome</keyword>
<gene>
    <name evidence="2" type="ORF">CV103_10040</name>
</gene>
<comment type="caution">
    <text evidence="2">The sequence shown here is derived from an EMBL/GenBank/DDBJ whole genome shotgun (WGS) entry which is preliminary data.</text>
</comment>
<proteinExistence type="predicted"/>
<protein>
    <submittedName>
        <fullName evidence="2">Uncharacterized protein</fullName>
    </submittedName>
</protein>
<organism evidence="2 3">
    <name type="scientific">Edaphosphingomonas fennica</name>
    <dbReference type="NCBI Taxonomy" id="114404"/>
    <lineage>
        <taxon>Bacteria</taxon>
        <taxon>Pseudomonadati</taxon>
        <taxon>Pseudomonadota</taxon>
        <taxon>Alphaproteobacteria</taxon>
        <taxon>Sphingomonadales</taxon>
        <taxon>Rhizorhabdaceae</taxon>
        <taxon>Edaphosphingomonas</taxon>
    </lineage>
</organism>